<dbReference type="SUPFAM" id="SSF53098">
    <property type="entry name" value="Ribonuclease H-like"/>
    <property type="match status" value="1"/>
</dbReference>
<evidence type="ECO:0000313" key="2">
    <source>
        <dbReference type="EMBL" id="GEU72657.1"/>
    </source>
</evidence>
<name>A0A6L2MH76_TANCI</name>
<proteinExistence type="predicted"/>
<dbReference type="GO" id="GO:0046983">
    <property type="term" value="F:protein dimerization activity"/>
    <property type="evidence" value="ECO:0007669"/>
    <property type="project" value="InterPro"/>
</dbReference>
<dbReference type="InterPro" id="IPR008906">
    <property type="entry name" value="HATC_C_dom"/>
</dbReference>
<sequence>MNLLVYFAFILGPRNKYELFDVIVDDHYGREHISCGKKDYIKDMLIRRMKTGQSSSSSTSESDKYNGEFCEPFDKKVHFDILQWWKVNTPMLPIISLMARDLLAIPISTVASESAFNTSGPVLDSFWSSLGDKTIECLVCAQDWLRISLNPEKNENMDTIAKIEKGYYCGTIISLSFLLNLYLFYYCQKGCLVYNSTCHELDSFFVQSKGRLVSALWDYFCFNVSETSVERSRGAPSVLCIAAGSSTNVLSSHLQDIIYIGFGRWAKVEPLLARTACLTRLEQPLVLPPPLPAHPPILPPRDAAVGRPALRVITLSGIIHTRENMSNVR</sequence>
<comment type="caution">
    <text evidence="2">The sequence shown here is derived from an EMBL/GenBank/DDBJ whole genome shotgun (WGS) entry which is preliminary data.</text>
</comment>
<reference evidence="2" key="1">
    <citation type="journal article" date="2019" name="Sci. Rep.">
        <title>Draft genome of Tanacetum cinerariifolium, the natural source of mosquito coil.</title>
        <authorList>
            <person name="Yamashiro T."/>
            <person name="Shiraishi A."/>
            <person name="Satake H."/>
            <person name="Nakayama K."/>
        </authorList>
    </citation>
    <scope>NUCLEOTIDE SEQUENCE</scope>
</reference>
<dbReference type="Pfam" id="PF05699">
    <property type="entry name" value="Dimer_Tnp_hAT"/>
    <property type="match status" value="1"/>
</dbReference>
<dbReference type="InterPro" id="IPR012337">
    <property type="entry name" value="RNaseH-like_sf"/>
</dbReference>
<dbReference type="PANTHER" id="PTHR23272">
    <property type="entry name" value="BED FINGER-RELATED"/>
    <property type="match status" value="1"/>
</dbReference>
<dbReference type="EMBL" id="BKCJ010006536">
    <property type="protein sequence ID" value="GEU72657.1"/>
    <property type="molecule type" value="Genomic_DNA"/>
</dbReference>
<dbReference type="PANTHER" id="PTHR23272:SF190">
    <property type="entry name" value="ZINC FINGER, BED-TYPE-RELATED"/>
    <property type="match status" value="1"/>
</dbReference>
<gene>
    <name evidence="2" type="ORF">Tci_044635</name>
</gene>
<dbReference type="AlphaFoldDB" id="A0A6L2MH76"/>
<organism evidence="2">
    <name type="scientific">Tanacetum cinerariifolium</name>
    <name type="common">Dalmatian daisy</name>
    <name type="synonym">Chrysanthemum cinerariifolium</name>
    <dbReference type="NCBI Taxonomy" id="118510"/>
    <lineage>
        <taxon>Eukaryota</taxon>
        <taxon>Viridiplantae</taxon>
        <taxon>Streptophyta</taxon>
        <taxon>Embryophyta</taxon>
        <taxon>Tracheophyta</taxon>
        <taxon>Spermatophyta</taxon>
        <taxon>Magnoliopsida</taxon>
        <taxon>eudicotyledons</taxon>
        <taxon>Gunneridae</taxon>
        <taxon>Pentapetalae</taxon>
        <taxon>asterids</taxon>
        <taxon>campanulids</taxon>
        <taxon>Asterales</taxon>
        <taxon>Asteraceae</taxon>
        <taxon>Asteroideae</taxon>
        <taxon>Anthemideae</taxon>
        <taxon>Anthemidinae</taxon>
        <taxon>Tanacetum</taxon>
    </lineage>
</organism>
<protein>
    <submittedName>
        <fullName evidence="2">Zinc finger BED domain-containing protein RICESLEEPER 2-like</fullName>
    </submittedName>
</protein>
<feature type="domain" description="HAT C-terminal dimerisation" evidence="1">
    <location>
        <begin position="62"/>
        <end position="145"/>
    </location>
</feature>
<evidence type="ECO:0000259" key="1">
    <source>
        <dbReference type="Pfam" id="PF05699"/>
    </source>
</evidence>
<accession>A0A6L2MH76</accession>